<dbReference type="Proteomes" id="UP001172102">
    <property type="component" value="Unassembled WGS sequence"/>
</dbReference>
<comment type="caution">
    <text evidence="2">The sequence shown here is derived from an EMBL/GenBank/DDBJ whole genome shotgun (WGS) entry which is preliminary data.</text>
</comment>
<dbReference type="AlphaFoldDB" id="A0AA40DPI8"/>
<name>A0AA40DPI8_9PEZI</name>
<sequence length="691" mass="72227">MAFNTRPHSRIFGINHLSAALRVTSSFPGFGTRSSLDFTHGRGLNAKVFTWRGLLTRIIAQPSSSPQRDKPHQNPANMSNGKRAGVGADAAAGAGVGARAGAGTGEGVDAGEGPASDSGYGLGLGSGLGLGIVGVDVGVPGVGAGASLSDGGFNGVHYGASRNRNVTAPALGPGQPLRREFLRPPSRAHARPISRDAYRETLSRRTASPSGPGFVTVAPVPAAPVSAPAPREPTQSLILRDQQQSAQPGLQSSWSGSPDSFSDFYPVTSAVAPSRPAVSSPPLAPLLPAPFSASAFSAVPAAFSSSAPAQLYDEPGAHQRGLSGVNPTHGAALARNAGFFGNRLPLAPLSARELAIFRPLEPYVPQVATRQPVVLSVAPPPVVPPVPRHDQHPATSSAHVVRAPPTGLRGNTIPPCTREHFRTPSGRITHGFPPGYHRDSLRRRARNLSICQNPSSYPIGPAIAVTRQLAPASVRGPGTTMQVARRVATAPRAGRAQGSDLTNCSVWFHNLPADVTLAELLDAVAAHRPGRVFKAAVFPPRADYPGGPAAAAQVTFFSRQGFDALLRATNAAGGLRVPRAGGPARYAGARPNRQRYTPPEVGSLLHSRVLVVMGPAGIVNRRNLEATFRRQILGRWETVRVVEGLAGDQACLEWHFAGWRGQAEAALGVVRAWFGADGVRCYWGTDPCGFV</sequence>
<reference evidence="2" key="1">
    <citation type="submission" date="2023-06" db="EMBL/GenBank/DDBJ databases">
        <title>Genome-scale phylogeny and comparative genomics of the fungal order Sordariales.</title>
        <authorList>
            <consortium name="Lawrence Berkeley National Laboratory"/>
            <person name="Hensen N."/>
            <person name="Bonometti L."/>
            <person name="Westerberg I."/>
            <person name="Brannstrom I.O."/>
            <person name="Guillou S."/>
            <person name="Cros-Aarteil S."/>
            <person name="Calhoun S."/>
            <person name="Haridas S."/>
            <person name="Kuo A."/>
            <person name="Mondo S."/>
            <person name="Pangilinan J."/>
            <person name="Riley R."/>
            <person name="Labutti K."/>
            <person name="Andreopoulos B."/>
            <person name="Lipzen A."/>
            <person name="Chen C."/>
            <person name="Yanf M."/>
            <person name="Daum C."/>
            <person name="Ng V."/>
            <person name="Clum A."/>
            <person name="Steindorff A."/>
            <person name="Ohm R."/>
            <person name="Martin F."/>
            <person name="Silar P."/>
            <person name="Natvig D."/>
            <person name="Lalanne C."/>
            <person name="Gautier V."/>
            <person name="Ament-Velasquez S.L."/>
            <person name="Kruys A."/>
            <person name="Hutchinson M.I."/>
            <person name="Powell A.J."/>
            <person name="Barry K."/>
            <person name="Miller A.N."/>
            <person name="Grigoriev I.V."/>
            <person name="Debuchy R."/>
            <person name="Gladieux P."/>
            <person name="Thoren M.H."/>
            <person name="Johannesson H."/>
        </authorList>
    </citation>
    <scope>NUCLEOTIDE SEQUENCE</scope>
    <source>
        <strain evidence="2">SMH4607-1</strain>
    </source>
</reference>
<gene>
    <name evidence="2" type="ORF">B0H67DRAFT_554919</name>
</gene>
<evidence type="ECO:0000313" key="3">
    <source>
        <dbReference type="Proteomes" id="UP001172102"/>
    </source>
</evidence>
<feature type="compositionally biased region" description="Basic and acidic residues" evidence="1">
    <location>
        <begin position="193"/>
        <end position="203"/>
    </location>
</feature>
<evidence type="ECO:0000313" key="2">
    <source>
        <dbReference type="EMBL" id="KAK0710855.1"/>
    </source>
</evidence>
<evidence type="ECO:0000256" key="1">
    <source>
        <dbReference type="SAM" id="MobiDB-lite"/>
    </source>
</evidence>
<organism evidence="2 3">
    <name type="scientific">Lasiosphaeris hirsuta</name>
    <dbReference type="NCBI Taxonomy" id="260670"/>
    <lineage>
        <taxon>Eukaryota</taxon>
        <taxon>Fungi</taxon>
        <taxon>Dikarya</taxon>
        <taxon>Ascomycota</taxon>
        <taxon>Pezizomycotina</taxon>
        <taxon>Sordariomycetes</taxon>
        <taxon>Sordariomycetidae</taxon>
        <taxon>Sordariales</taxon>
        <taxon>Lasiosphaeriaceae</taxon>
        <taxon>Lasiosphaeris</taxon>
    </lineage>
</organism>
<feature type="region of interest" description="Disordered" evidence="1">
    <location>
        <begin position="166"/>
        <end position="215"/>
    </location>
</feature>
<feature type="region of interest" description="Disordered" evidence="1">
    <location>
        <begin position="388"/>
        <end position="434"/>
    </location>
</feature>
<feature type="region of interest" description="Disordered" evidence="1">
    <location>
        <begin position="60"/>
        <end position="86"/>
    </location>
</feature>
<proteinExistence type="predicted"/>
<evidence type="ECO:0008006" key="4">
    <source>
        <dbReference type="Google" id="ProtNLM"/>
    </source>
</evidence>
<dbReference type="EMBL" id="JAUKUA010000005">
    <property type="protein sequence ID" value="KAK0710855.1"/>
    <property type="molecule type" value="Genomic_DNA"/>
</dbReference>
<protein>
    <recommendedName>
        <fullName evidence="4">RRM domain-containing protein</fullName>
    </recommendedName>
</protein>
<accession>A0AA40DPI8</accession>
<keyword evidence="3" id="KW-1185">Reference proteome</keyword>